<keyword evidence="4" id="KW-0720">Serine protease</keyword>
<feature type="domain" description="Peptidase S49" evidence="5">
    <location>
        <begin position="131"/>
        <end position="275"/>
    </location>
</feature>
<dbReference type="InterPro" id="IPR002142">
    <property type="entry name" value="Peptidase_S49"/>
</dbReference>
<dbReference type="Pfam" id="PF01343">
    <property type="entry name" value="Peptidase_S49"/>
    <property type="match status" value="1"/>
</dbReference>
<dbReference type="EMBL" id="JAHQCS010000183">
    <property type="protein sequence ID" value="MBU9714657.1"/>
    <property type="molecule type" value="Genomic_DNA"/>
</dbReference>
<dbReference type="PANTHER" id="PTHR42987:SF7">
    <property type="entry name" value="SIGNAL PEPTIDE PEPTIDASE SPPA-RELATED"/>
    <property type="match status" value="1"/>
</dbReference>
<comment type="similarity">
    <text evidence="1">Belongs to the peptidase S49 family.</text>
</comment>
<evidence type="ECO:0000259" key="5">
    <source>
        <dbReference type="Pfam" id="PF01343"/>
    </source>
</evidence>
<sequence>MSSKRWFAVILAVALFLVSSAVSLVTTVFSTSFEELFSGVDSTFEEKVIESGSAQGKIVVVHLNGTIQDNYDAGGLFQSIGYNHKNFLKQLDAAAEDSDVHGIIIRVNTPGGGVVESHEIHDRIVDIQETYQKPVYISMGSLAASGGYYIAAPAEKVFANAQTLTGSIGVIMQSLNFSELAEEWGIHSEVIKSGPYKDILSSTREMTEEERAILQELIDESYEQFVDVIEAGRGLSRNEVYELADGRIYSGKQAYESGLIDGIGHLHEVIDQFRDDLGRGDLSVVEYESYLGLPSLFSFVSQQFVQRDMEFLGLKSLIQENHGPQLLYLYTN</sequence>
<keyword evidence="2" id="KW-0645">Protease</keyword>
<evidence type="ECO:0000313" key="7">
    <source>
        <dbReference type="Proteomes" id="UP000784880"/>
    </source>
</evidence>
<keyword evidence="7" id="KW-1185">Reference proteome</keyword>
<evidence type="ECO:0000256" key="2">
    <source>
        <dbReference type="ARBA" id="ARBA00022670"/>
    </source>
</evidence>
<evidence type="ECO:0000256" key="1">
    <source>
        <dbReference type="ARBA" id="ARBA00008683"/>
    </source>
</evidence>
<comment type="caution">
    <text evidence="6">The sequence shown here is derived from an EMBL/GenBank/DDBJ whole genome shotgun (WGS) entry which is preliminary data.</text>
</comment>
<dbReference type="NCBIfam" id="TIGR00706">
    <property type="entry name" value="SppA_dom"/>
    <property type="match status" value="1"/>
</dbReference>
<gene>
    <name evidence="6" type="primary">sppA</name>
    <name evidence="6" type="ORF">KS419_23205</name>
</gene>
<proteinExistence type="inferred from homology"/>
<accession>A0ABS6JLX2</accession>
<organism evidence="6 7">
    <name type="scientific">Evansella tamaricis</name>
    <dbReference type="NCBI Taxonomy" id="2069301"/>
    <lineage>
        <taxon>Bacteria</taxon>
        <taxon>Bacillati</taxon>
        <taxon>Bacillota</taxon>
        <taxon>Bacilli</taxon>
        <taxon>Bacillales</taxon>
        <taxon>Bacillaceae</taxon>
        <taxon>Evansella</taxon>
    </lineage>
</organism>
<protein>
    <submittedName>
        <fullName evidence="6">Signal peptide peptidase SppA</fullName>
    </submittedName>
</protein>
<name>A0ABS6JLX2_9BACI</name>
<dbReference type="RefSeq" id="WP_217069412.1">
    <property type="nucleotide sequence ID" value="NZ_JAHQCS010000183.1"/>
</dbReference>
<reference evidence="6 7" key="1">
    <citation type="submission" date="2021-06" db="EMBL/GenBank/DDBJ databases">
        <title>Bacillus sp. RD4P76, an endophyte from a halophyte.</title>
        <authorList>
            <person name="Sun J.-Q."/>
        </authorList>
    </citation>
    <scope>NUCLEOTIDE SEQUENCE [LARGE SCALE GENOMIC DNA]</scope>
    <source>
        <strain evidence="6 7">CGMCC 1.15917</strain>
    </source>
</reference>
<keyword evidence="3" id="KW-0378">Hydrolase</keyword>
<dbReference type="InterPro" id="IPR004635">
    <property type="entry name" value="Pept_S49_SppA"/>
</dbReference>
<dbReference type="PANTHER" id="PTHR42987">
    <property type="entry name" value="PEPTIDASE S49"/>
    <property type="match status" value="1"/>
</dbReference>
<dbReference type="InterPro" id="IPR047272">
    <property type="entry name" value="S49_SppA_C"/>
</dbReference>
<dbReference type="CDD" id="cd07023">
    <property type="entry name" value="S49_Sppa_N_C"/>
    <property type="match status" value="1"/>
</dbReference>
<evidence type="ECO:0000313" key="6">
    <source>
        <dbReference type="EMBL" id="MBU9714657.1"/>
    </source>
</evidence>
<dbReference type="Proteomes" id="UP000784880">
    <property type="component" value="Unassembled WGS sequence"/>
</dbReference>
<evidence type="ECO:0000256" key="3">
    <source>
        <dbReference type="ARBA" id="ARBA00022801"/>
    </source>
</evidence>
<evidence type="ECO:0000256" key="4">
    <source>
        <dbReference type="ARBA" id="ARBA00022825"/>
    </source>
</evidence>